<dbReference type="Pfam" id="PF20663">
    <property type="entry name" value="COG4_N"/>
    <property type="match status" value="1"/>
</dbReference>
<dbReference type="FunFam" id="1.10.287.1060:FF:000014">
    <property type="entry name" value="conserved oligomeric Golgi complex subunit 4"/>
    <property type="match status" value="1"/>
</dbReference>
<keyword evidence="9" id="KW-0472">Membrane</keyword>
<keyword evidence="8" id="KW-0333">Golgi apparatus</keyword>
<dbReference type="InParanoid" id="A0A7R8UST5"/>
<evidence type="ECO:0000256" key="4">
    <source>
        <dbReference type="ARBA" id="ARBA00011166"/>
    </source>
</evidence>
<evidence type="ECO:0000256" key="7">
    <source>
        <dbReference type="ARBA" id="ARBA00022927"/>
    </source>
</evidence>
<dbReference type="Pfam" id="PF20662">
    <property type="entry name" value="COG4_C"/>
    <property type="match status" value="1"/>
</dbReference>
<evidence type="ECO:0000256" key="1">
    <source>
        <dbReference type="ARBA" id="ARBA00003627"/>
    </source>
</evidence>
<dbReference type="Gene3D" id="1.10.287.1060">
    <property type="entry name" value="ESAT-6-like"/>
    <property type="match status" value="1"/>
</dbReference>
<dbReference type="GO" id="GO:0006890">
    <property type="term" value="P:retrograde vesicle-mediated transport, Golgi to endoplasmic reticulum"/>
    <property type="evidence" value="ECO:0007669"/>
    <property type="project" value="TreeGrafter"/>
</dbReference>
<keyword evidence="13" id="KW-1185">Reference proteome</keyword>
<dbReference type="GO" id="GO:0000139">
    <property type="term" value="C:Golgi membrane"/>
    <property type="evidence" value="ECO:0007669"/>
    <property type="project" value="UniProtKB-SubCell"/>
</dbReference>
<dbReference type="GO" id="GO:0007030">
    <property type="term" value="P:Golgi organization"/>
    <property type="evidence" value="ECO:0007669"/>
    <property type="project" value="TreeGrafter"/>
</dbReference>
<dbReference type="Proteomes" id="UP000594454">
    <property type="component" value="Chromosome 3"/>
</dbReference>
<evidence type="ECO:0000256" key="9">
    <source>
        <dbReference type="ARBA" id="ARBA00023136"/>
    </source>
</evidence>
<gene>
    <name evidence="12" type="ORF">HERILL_LOCUS9177</name>
</gene>
<sequence length="767" mass="86512">MLDLRSVIGDEDISSAEGIERACATITQKEKEVNERLEAILSRQCQIESKLSGISRSMSTLHSVENDTKSLADRISQTAALAESVSAKVRRLDEARSRVSECQQRVHDLIDLQLCSQGVMTAIREEDYEKGAAHVSRYLSMDQNLLQRTADDVTGSVTSVSKALQTLEEATTKMREIISQKFDEAVRKDDLASVERFFKIFPLLGMHKDGIAKFSSYICQKLEVKAQKELRTSMDVAKAEKRMAVAFADTLTSLLENFARVFKVNQPIIESCYGTGYLLNMYEILQVECDKEVRNLILEFNKNRQIAKRVAQINEYMKSDGGVTLGHFRKPSGGSVDKLNPKDIDSLIGEITIMHSRAELYFRFMKRRVVADLEGSSLEDEDKKAKLSRSENIITKCDLSRQMQELLGTYLLLERYFMEESVLKAIALDTFEQGQQCSSMVDDVFFIIRKSIRRSTSTQSMNGICAVINNAASCFEGDFINALKGPLKNGYPSGYIDLAQAYNAIQSSIQQGKLQTSDAEQARTNFIVQLNNADMSTEFIETLWATMSEEIRGAFANMTQRESEILESCMSGLKGVKDSLKAVVDFGMQQLKSSAIKPRLNPWVDQFLTYNHRLTEEELAAYEAGETFAQFLIVQIDGLLNSFKSVLSPRNYDALVSILATEVTSRLERAIKKSTFNRLGGLVLDQEVRALGTYLTGATSWSVRDKMARLTQIATLLNLEKVSELSEYWNPNENNDMPAWRITPNEVRSILILREDFRIEDIKRVKI</sequence>
<dbReference type="InterPro" id="IPR048682">
    <property type="entry name" value="COG4"/>
</dbReference>
<comment type="function">
    <text evidence="1">Required for normal Golgi function.</text>
</comment>
<evidence type="ECO:0000256" key="8">
    <source>
        <dbReference type="ARBA" id="ARBA00023034"/>
    </source>
</evidence>
<evidence type="ECO:0000313" key="13">
    <source>
        <dbReference type="Proteomes" id="UP000594454"/>
    </source>
</evidence>
<dbReference type="OMA" id="RASECQQ"/>
<evidence type="ECO:0000256" key="3">
    <source>
        <dbReference type="ARBA" id="ARBA00009215"/>
    </source>
</evidence>
<evidence type="ECO:0000313" key="12">
    <source>
        <dbReference type="EMBL" id="CAD7086399.1"/>
    </source>
</evidence>
<evidence type="ECO:0000256" key="5">
    <source>
        <dbReference type="ARBA" id="ARBA00020975"/>
    </source>
</evidence>
<organism evidence="12 13">
    <name type="scientific">Hermetia illucens</name>
    <name type="common">Black soldier fly</name>
    <dbReference type="NCBI Taxonomy" id="343691"/>
    <lineage>
        <taxon>Eukaryota</taxon>
        <taxon>Metazoa</taxon>
        <taxon>Ecdysozoa</taxon>
        <taxon>Arthropoda</taxon>
        <taxon>Hexapoda</taxon>
        <taxon>Insecta</taxon>
        <taxon>Pterygota</taxon>
        <taxon>Neoptera</taxon>
        <taxon>Endopterygota</taxon>
        <taxon>Diptera</taxon>
        <taxon>Brachycera</taxon>
        <taxon>Stratiomyomorpha</taxon>
        <taxon>Stratiomyidae</taxon>
        <taxon>Hermetiinae</taxon>
        <taxon>Hermetia</taxon>
    </lineage>
</organism>
<keyword evidence="7" id="KW-0653">Protein transport</keyword>
<comment type="subcellular location">
    <subcellularLocation>
        <location evidence="2">Golgi apparatus membrane</location>
        <topology evidence="2">Peripheral membrane protein</topology>
        <orientation evidence="2">Cytoplasmic side</orientation>
    </subcellularLocation>
</comment>
<name>A0A7R8UST5_HERIL</name>
<dbReference type="FunFam" id="1.20.58.1970:FF:000002">
    <property type="entry name" value="Oligomeric Golgi complex subunit"/>
    <property type="match status" value="1"/>
</dbReference>
<evidence type="ECO:0000256" key="6">
    <source>
        <dbReference type="ARBA" id="ARBA00022448"/>
    </source>
</evidence>
<dbReference type="PANTHER" id="PTHR24016">
    <property type="entry name" value="CONSERVED OLIGOMERIC GOLGI COMPLEX SUBUNIT 4"/>
    <property type="match status" value="1"/>
</dbReference>
<comment type="subunit">
    <text evidence="4">Component of the conserved oligomeric Golgi complex which is composed of eight different subunits and is required for normal Golgi morphology and localization.</text>
</comment>
<evidence type="ECO:0000259" key="11">
    <source>
        <dbReference type="SMART" id="SM00762"/>
    </source>
</evidence>
<dbReference type="PANTHER" id="PTHR24016:SF0">
    <property type="entry name" value="CONSERVED OLIGOMERIC GOLGI COMPLEX SUBUNIT 4"/>
    <property type="match status" value="1"/>
</dbReference>
<accession>A0A7R8UST5</accession>
<keyword evidence="6" id="KW-0813">Transport</keyword>
<dbReference type="FunCoup" id="A0A7R8UST5">
    <property type="interactions" value="1884"/>
</dbReference>
<proteinExistence type="inferred from homology"/>
<evidence type="ECO:0000256" key="10">
    <source>
        <dbReference type="ARBA" id="ARBA00031340"/>
    </source>
</evidence>
<reference evidence="12 13" key="1">
    <citation type="submission" date="2020-11" db="EMBL/GenBank/DDBJ databases">
        <authorList>
            <person name="Wallbank WR R."/>
            <person name="Pardo Diaz C."/>
            <person name="Kozak K."/>
            <person name="Martin S."/>
            <person name="Jiggins C."/>
            <person name="Moest M."/>
            <person name="Warren A I."/>
            <person name="Generalovic N T."/>
            <person name="Byers J.R.P. K."/>
            <person name="Montejo-Kovacevich G."/>
            <person name="Yen C E."/>
        </authorList>
    </citation>
    <scope>NUCLEOTIDE SEQUENCE [LARGE SCALE GENOMIC DNA]</scope>
</reference>
<dbReference type="InterPro" id="IPR048684">
    <property type="entry name" value="COG4_C"/>
</dbReference>
<comment type="similarity">
    <text evidence="3">Belongs to the COG4 family.</text>
</comment>
<feature type="domain" description="COG4 transport protein middle alpha-helical bundle" evidence="11">
    <location>
        <begin position="167"/>
        <end position="488"/>
    </location>
</feature>
<dbReference type="Pfam" id="PF08318">
    <property type="entry name" value="COG4_m"/>
    <property type="match status" value="1"/>
</dbReference>
<dbReference type="GO" id="GO:0015031">
    <property type="term" value="P:protein transport"/>
    <property type="evidence" value="ECO:0007669"/>
    <property type="project" value="UniProtKB-KW"/>
</dbReference>
<protein>
    <recommendedName>
        <fullName evidence="5">Conserved oligomeric Golgi complex subunit 4</fullName>
    </recommendedName>
    <alternativeName>
        <fullName evidence="10">Component of oligomeric Golgi complex 4</fullName>
    </alternativeName>
</protein>
<dbReference type="OrthoDB" id="47059at2759"/>
<dbReference type="SMART" id="SM00762">
    <property type="entry name" value="Cog4"/>
    <property type="match status" value="1"/>
</dbReference>
<dbReference type="InterPro" id="IPR013167">
    <property type="entry name" value="COG4_M"/>
</dbReference>
<dbReference type="Gene3D" id="1.20.58.1970">
    <property type="match status" value="1"/>
</dbReference>
<dbReference type="AlphaFoldDB" id="A0A7R8UST5"/>
<dbReference type="EMBL" id="LR899011">
    <property type="protein sequence ID" value="CAD7086399.1"/>
    <property type="molecule type" value="Genomic_DNA"/>
</dbReference>
<dbReference type="GO" id="GO:0017119">
    <property type="term" value="C:Golgi transport complex"/>
    <property type="evidence" value="ECO:0007669"/>
    <property type="project" value="TreeGrafter"/>
</dbReference>
<evidence type="ECO:0000256" key="2">
    <source>
        <dbReference type="ARBA" id="ARBA00004255"/>
    </source>
</evidence>
<dbReference type="InterPro" id="IPR048680">
    <property type="entry name" value="COG4_N"/>
</dbReference>